<dbReference type="InterPro" id="IPR027470">
    <property type="entry name" value="Cation_efflux_CTD"/>
</dbReference>
<feature type="domain" description="Cation efflux protein transmembrane" evidence="8">
    <location>
        <begin position="14"/>
        <end position="205"/>
    </location>
</feature>
<evidence type="ECO:0000256" key="3">
    <source>
        <dbReference type="ARBA" id="ARBA00022448"/>
    </source>
</evidence>
<evidence type="ECO:0000256" key="7">
    <source>
        <dbReference type="SAM" id="Phobius"/>
    </source>
</evidence>
<feature type="transmembrane region" description="Helical" evidence="7">
    <location>
        <begin position="78"/>
        <end position="100"/>
    </location>
</feature>
<dbReference type="RefSeq" id="WP_271087693.1">
    <property type="nucleotide sequence ID" value="NZ_JAPJZH010000001.1"/>
</dbReference>
<feature type="transmembrane region" description="Helical" evidence="7">
    <location>
        <begin position="37"/>
        <end position="58"/>
    </location>
</feature>
<dbReference type="Proteomes" id="UP001148313">
    <property type="component" value="Unassembled WGS sequence"/>
</dbReference>
<comment type="caution">
    <text evidence="10">The sequence shown here is derived from an EMBL/GenBank/DDBJ whole genome shotgun (WGS) entry which is preliminary data.</text>
</comment>
<comment type="subcellular location">
    <subcellularLocation>
        <location evidence="1">Membrane</location>
        <topology evidence="1">Multi-pass membrane protein</topology>
    </subcellularLocation>
</comment>
<evidence type="ECO:0000313" key="10">
    <source>
        <dbReference type="EMBL" id="MDA4844170.1"/>
    </source>
</evidence>
<feature type="transmembrane region" description="Helical" evidence="7">
    <location>
        <begin position="7"/>
        <end position="31"/>
    </location>
</feature>
<dbReference type="Gene3D" id="3.30.70.1350">
    <property type="entry name" value="Cation efflux protein, cytoplasmic domain"/>
    <property type="match status" value="1"/>
</dbReference>
<evidence type="ECO:0000313" key="11">
    <source>
        <dbReference type="Proteomes" id="UP001148313"/>
    </source>
</evidence>
<dbReference type="Gene3D" id="1.20.1510.10">
    <property type="entry name" value="Cation efflux protein transmembrane domain"/>
    <property type="match status" value="1"/>
</dbReference>
<protein>
    <submittedName>
        <fullName evidence="10">Cation diffusion facilitator family transporter</fullName>
    </submittedName>
</protein>
<feature type="transmembrane region" description="Helical" evidence="7">
    <location>
        <begin position="152"/>
        <end position="174"/>
    </location>
</feature>
<keyword evidence="4 7" id="KW-0812">Transmembrane</keyword>
<dbReference type="InterPro" id="IPR027469">
    <property type="entry name" value="Cation_efflux_TMD_sf"/>
</dbReference>
<keyword evidence="11" id="KW-1185">Reference proteome</keyword>
<dbReference type="Pfam" id="PF01545">
    <property type="entry name" value="Cation_efflux"/>
    <property type="match status" value="1"/>
</dbReference>
<dbReference type="InterPro" id="IPR002524">
    <property type="entry name" value="Cation_efflux"/>
</dbReference>
<keyword evidence="3" id="KW-0813">Transport</keyword>
<organism evidence="10 11">
    <name type="scientific">Hoeflea poritis</name>
    <dbReference type="NCBI Taxonomy" id="2993659"/>
    <lineage>
        <taxon>Bacteria</taxon>
        <taxon>Pseudomonadati</taxon>
        <taxon>Pseudomonadota</taxon>
        <taxon>Alphaproteobacteria</taxon>
        <taxon>Hyphomicrobiales</taxon>
        <taxon>Rhizobiaceae</taxon>
        <taxon>Hoeflea</taxon>
    </lineage>
</organism>
<evidence type="ECO:0000259" key="8">
    <source>
        <dbReference type="Pfam" id="PF01545"/>
    </source>
</evidence>
<evidence type="ECO:0000256" key="4">
    <source>
        <dbReference type="ARBA" id="ARBA00022692"/>
    </source>
</evidence>
<reference evidence="10" key="1">
    <citation type="submission" date="2022-11" db="EMBL/GenBank/DDBJ databases">
        <title>Hoeflea poritis sp. nov., isolated from scleractinian coral Porites lutea.</title>
        <authorList>
            <person name="Zhang G."/>
            <person name="Wei Q."/>
            <person name="Cai L."/>
        </authorList>
    </citation>
    <scope>NUCLEOTIDE SEQUENCE</scope>
    <source>
        <strain evidence="10">E7-10</strain>
    </source>
</reference>
<dbReference type="InterPro" id="IPR036837">
    <property type="entry name" value="Cation_efflux_CTD_sf"/>
</dbReference>
<dbReference type="PANTHER" id="PTHR43840">
    <property type="entry name" value="MITOCHONDRIAL METAL TRANSPORTER 1-RELATED"/>
    <property type="match status" value="1"/>
</dbReference>
<dbReference type="PANTHER" id="PTHR43840:SF15">
    <property type="entry name" value="MITOCHONDRIAL METAL TRANSPORTER 1-RELATED"/>
    <property type="match status" value="1"/>
</dbReference>
<dbReference type="PROSITE" id="PS51257">
    <property type="entry name" value="PROKAR_LIPOPROTEIN"/>
    <property type="match status" value="1"/>
</dbReference>
<evidence type="ECO:0000256" key="2">
    <source>
        <dbReference type="ARBA" id="ARBA00008114"/>
    </source>
</evidence>
<feature type="domain" description="Cation efflux protein cytoplasmic" evidence="9">
    <location>
        <begin position="209"/>
        <end position="286"/>
    </location>
</feature>
<accession>A0ABT4VJ16</accession>
<sequence>MSSKHRIANLAGWSIAVACAVLFLKILAWWITGSVALFSDALESVINVVTAALAWLAIRISHVPADKRHPFGHYKAEYFSAVVAGVLIVVAALLIFSEAISALAAPRDLNEPLSGMAVNAVAAIINGLWAWRLIQEGRRSRSPALAADGRHIMVDVVTSAGVLVGLGLVLATGWLFLDSLIAIGVGINVLIEGWKVIRSSVDGLMDSALDENETERIRQTILASAAGALEVHDIKTRRAGHVSFIEFHLVVDGTMSVADSHAICNRVEAALAEAIPGSNITIHVEPNEESKRDGLAIS</sequence>
<dbReference type="SUPFAM" id="SSF160240">
    <property type="entry name" value="Cation efflux protein cytoplasmic domain-like"/>
    <property type="match status" value="1"/>
</dbReference>
<proteinExistence type="inferred from homology"/>
<evidence type="ECO:0000256" key="5">
    <source>
        <dbReference type="ARBA" id="ARBA00022989"/>
    </source>
</evidence>
<dbReference type="EMBL" id="JAPJZH010000001">
    <property type="protein sequence ID" value="MDA4844170.1"/>
    <property type="molecule type" value="Genomic_DNA"/>
</dbReference>
<dbReference type="InterPro" id="IPR058533">
    <property type="entry name" value="Cation_efflux_TM"/>
</dbReference>
<keyword evidence="6 7" id="KW-0472">Membrane</keyword>
<keyword evidence="5 7" id="KW-1133">Transmembrane helix</keyword>
<comment type="similarity">
    <text evidence="2">Belongs to the cation diffusion facilitator (CDF) transporter (TC 2.A.4) family.</text>
</comment>
<evidence type="ECO:0000259" key="9">
    <source>
        <dbReference type="Pfam" id="PF16916"/>
    </source>
</evidence>
<dbReference type="SUPFAM" id="SSF161111">
    <property type="entry name" value="Cation efflux protein transmembrane domain-like"/>
    <property type="match status" value="1"/>
</dbReference>
<evidence type="ECO:0000256" key="1">
    <source>
        <dbReference type="ARBA" id="ARBA00004141"/>
    </source>
</evidence>
<gene>
    <name evidence="10" type="ORF">OOZ53_02365</name>
</gene>
<feature type="transmembrane region" description="Helical" evidence="7">
    <location>
        <begin position="112"/>
        <end position="131"/>
    </location>
</feature>
<dbReference type="InterPro" id="IPR050291">
    <property type="entry name" value="CDF_Transporter"/>
</dbReference>
<dbReference type="Pfam" id="PF16916">
    <property type="entry name" value="ZT_dimer"/>
    <property type="match status" value="1"/>
</dbReference>
<name>A0ABT4VJ16_9HYPH</name>
<dbReference type="NCBIfam" id="TIGR01297">
    <property type="entry name" value="CDF"/>
    <property type="match status" value="1"/>
</dbReference>
<evidence type="ECO:0000256" key="6">
    <source>
        <dbReference type="ARBA" id="ARBA00023136"/>
    </source>
</evidence>